<evidence type="ECO:0000256" key="1">
    <source>
        <dbReference type="SAM" id="SignalP"/>
    </source>
</evidence>
<reference evidence="2 3" key="1">
    <citation type="submission" date="2021-06" db="EMBL/GenBank/DDBJ databases">
        <authorList>
            <person name="Palmer J.M."/>
        </authorList>
    </citation>
    <scope>NUCLEOTIDE SEQUENCE [LARGE SCALE GENOMIC DNA]</scope>
    <source>
        <strain evidence="2 3">CL_MEX2019</strain>
        <tissue evidence="2">Muscle</tissue>
    </source>
</reference>
<dbReference type="EMBL" id="JAHUTJ010034088">
    <property type="protein sequence ID" value="MED6277703.1"/>
    <property type="molecule type" value="Genomic_DNA"/>
</dbReference>
<proteinExistence type="predicted"/>
<dbReference type="Proteomes" id="UP001352852">
    <property type="component" value="Unassembled WGS sequence"/>
</dbReference>
<name>A0ABU7DRJ0_9TELE</name>
<organism evidence="2 3">
    <name type="scientific">Characodon lateralis</name>
    <dbReference type="NCBI Taxonomy" id="208331"/>
    <lineage>
        <taxon>Eukaryota</taxon>
        <taxon>Metazoa</taxon>
        <taxon>Chordata</taxon>
        <taxon>Craniata</taxon>
        <taxon>Vertebrata</taxon>
        <taxon>Euteleostomi</taxon>
        <taxon>Actinopterygii</taxon>
        <taxon>Neopterygii</taxon>
        <taxon>Teleostei</taxon>
        <taxon>Neoteleostei</taxon>
        <taxon>Acanthomorphata</taxon>
        <taxon>Ovalentaria</taxon>
        <taxon>Atherinomorphae</taxon>
        <taxon>Cyprinodontiformes</taxon>
        <taxon>Goodeidae</taxon>
        <taxon>Characodon</taxon>
    </lineage>
</organism>
<gene>
    <name evidence="2" type="ORF">CHARACLAT_016208</name>
</gene>
<protein>
    <submittedName>
        <fullName evidence="2">Uncharacterized protein</fullName>
    </submittedName>
</protein>
<evidence type="ECO:0000313" key="3">
    <source>
        <dbReference type="Proteomes" id="UP001352852"/>
    </source>
</evidence>
<accession>A0ABU7DRJ0</accession>
<sequence length="116" mass="13224">MCTDGFQTTHLYSMLVKWLLRYILGVLGQPWDSTTTNLNTHTELKPGKSSESQNAVLTHPTAQLPGKRKHSWNPCGIIDLQNYMHSSITSFFTRGNAMGRHMRECLNLASRVRDYI</sequence>
<feature type="signal peptide" evidence="1">
    <location>
        <begin position="1"/>
        <end position="28"/>
    </location>
</feature>
<keyword evidence="1" id="KW-0732">Signal</keyword>
<comment type="caution">
    <text evidence="2">The sequence shown here is derived from an EMBL/GenBank/DDBJ whole genome shotgun (WGS) entry which is preliminary data.</text>
</comment>
<keyword evidence="3" id="KW-1185">Reference proteome</keyword>
<evidence type="ECO:0000313" key="2">
    <source>
        <dbReference type="EMBL" id="MED6277703.1"/>
    </source>
</evidence>
<feature type="chain" id="PRO_5045608999" evidence="1">
    <location>
        <begin position="29"/>
        <end position="116"/>
    </location>
</feature>